<comment type="caution">
    <text evidence="2">The sequence shown here is derived from an EMBL/GenBank/DDBJ whole genome shotgun (WGS) entry which is preliminary data.</text>
</comment>
<organism evidence="2 3">
    <name type="scientific">Leifsonia tongyongensis</name>
    <dbReference type="NCBI Taxonomy" id="1268043"/>
    <lineage>
        <taxon>Bacteria</taxon>
        <taxon>Bacillati</taxon>
        <taxon>Actinomycetota</taxon>
        <taxon>Actinomycetes</taxon>
        <taxon>Micrococcales</taxon>
        <taxon>Microbacteriaceae</taxon>
        <taxon>Leifsonia</taxon>
    </lineage>
</organism>
<proteinExistence type="predicted"/>
<feature type="transmembrane region" description="Helical" evidence="1">
    <location>
        <begin position="111"/>
        <end position="134"/>
    </location>
</feature>
<keyword evidence="3" id="KW-1185">Reference proteome</keyword>
<evidence type="ECO:0000256" key="1">
    <source>
        <dbReference type="SAM" id="Phobius"/>
    </source>
</evidence>
<name>A0A6L9XV01_9MICO</name>
<keyword evidence="1" id="KW-0812">Transmembrane</keyword>
<dbReference type="EMBL" id="JAAGWY010000001">
    <property type="protein sequence ID" value="NEN05126.1"/>
    <property type="molecule type" value="Genomic_DNA"/>
</dbReference>
<evidence type="ECO:0000313" key="2">
    <source>
        <dbReference type="EMBL" id="NEN05126.1"/>
    </source>
</evidence>
<dbReference type="AlphaFoldDB" id="A0A6L9XV01"/>
<reference evidence="2 3" key="1">
    <citation type="journal article" date="2014" name="J. Microbiol.">
        <title>Diaminobutyricibacter tongyongensis gen. nov., sp. nov. and Homoserinibacter gongjuensis gen. nov., sp. nov. belong to the family Microbacteriaceae.</title>
        <authorList>
            <person name="Kim S.J."/>
            <person name="Ahn J.H."/>
            <person name="Weon H.Y."/>
            <person name="Hamada M."/>
            <person name="Suzuki K."/>
            <person name="Kwon S.W."/>
        </authorList>
    </citation>
    <scope>NUCLEOTIDE SEQUENCE [LARGE SCALE GENOMIC DNA]</scope>
    <source>
        <strain evidence="2 3">NBRC 108724</strain>
    </source>
</reference>
<dbReference type="RefSeq" id="WP_163288256.1">
    <property type="nucleotide sequence ID" value="NZ_JAAGWY010000001.1"/>
</dbReference>
<sequence>MSSEERSAWVMVVVATAVYAIYVSVVLGNASGAPLTSVDYVPTMLWAIGGSIVASIVLTILWSFFTPREIGKKDTRDREIGRYGEYAGRWVLIAGAAVALILAMVKADYFWIANILYLGFVLSAILGSIVKIVAYRRGLPS</sequence>
<keyword evidence="1" id="KW-0472">Membrane</keyword>
<accession>A0A6L9XV01</accession>
<gene>
    <name evidence="2" type="ORF">G3T36_04505</name>
</gene>
<feature type="transmembrane region" description="Helical" evidence="1">
    <location>
        <begin position="86"/>
        <end position="105"/>
    </location>
</feature>
<dbReference type="Proteomes" id="UP000474967">
    <property type="component" value="Unassembled WGS sequence"/>
</dbReference>
<feature type="transmembrane region" description="Helical" evidence="1">
    <location>
        <begin position="7"/>
        <end position="25"/>
    </location>
</feature>
<evidence type="ECO:0000313" key="3">
    <source>
        <dbReference type="Proteomes" id="UP000474967"/>
    </source>
</evidence>
<protein>
    <recommendedName>
        <fullName evidence="4">DUF2178 domain-containing protein</fullName>
    </recommendedName>
</protein>
<keyword evidence="1" id="KW-1133">Transmembrane helix</keyword>
<feature type="transmembrane region" description="Helical" evidence="1">
    <location>
        <begin position="45"/>
        <end position="65"/>
    </location>
</feature>
<evidence type="ECO:0008006" key="4">
    <source>
        <dbReference type="Google" id="ProtNLM"/>
    </source>
</evidence>